<accession>A0AAD4SPI5</accession>
<gene>
    <name evidence="1" type="ORF">MKW98_011784</name>
</gene>
<evidence type="ECO:0000313" key="2">
    <source>
        <dbReference type="Proteomes" id="UP001202328"/>
    </source>
</evidence>
<comment type="caution">
    <text evidence="1">The sequence shown here is derived from an EMBL/GenBank/DDBJ whole genome shotgun (WGS) entry which is preliminary data.</text>
</comment>
<reference evidence="1" key="1">
    <citation type="submission" date="2022-04" db="EMBL/GenBank/DDBJ databases">
        <title>A functionally conserved STORR gene fusion in Papaver species that diverged 16.8 million years ago.</title>
        <authorList>
            <person name="Catania T."/>
        </authorList>
    </citation>
    <scope>NUCLEOTIDE SEQUENCE</scope>
    <source>
        <strain evidence="1">S-188037</strain>
    </source>
</reference>
<proteinExistence type="predicted"/>
<feature type="non-terminal residue" evidence="1">
    <location>
        <position position="58"/>
    </location>
</feature>
<organism evidence="1 2">
    <name type="scientific">Papaver atlanticum</name>
    <dbReference type="NCBI Taxonomy" id="357466"/>
    <lineage>
        <taxon>Eukaryota</taxon>
        <taxon>Viridiplantae</taxon>
        <taxon>Streptophyta</taxon>
        <taxon>Embryophyta</taxon>
        <taxon>Tracheophyta</taxon>
        <taxon>Spermatophyta</taxon>
        <taxon>Magnoliopsida</taxon>
        <taxon>Ranunculales</taxon>
        <taxon>Papaveraceae</taxon>
        <taxon>Papaveroideae</taxon>
        <taxon>Papaver</taxon>
    </lineage>
</organism>
<name>A0AAD4SPI5_9MAGN</name>
<feature type="non-terminal residue" evidence="1">
    <location>
        <position position="1"/>
    </location>
</feature>
<keyword evidence="2" id="KW-1185">Reference proteome</keyword>
<dbReference type="AlphaFoldDB" id="A0AAD4SPI5"/>
<protein>
    <submittedName>
        <fullName evidence="1">Uncharacterized protein</fullName>
    </submittedName>
</protein>
<dbReference type="EMBL" id="JAJJMB010009441">
    <property type="protein sequence ID" value="KAI3913723.1"/>
    <property type="molecule type" value="Genomic_DNA"/>
</dbReference>
<sequence length="58" mass="6173">RSDIEFSSSGCTYPRSSAFALGLTAFLLLVVAHAIINASAGCIRCNNNAWMSLFAVFS</sequence>
<dbReference type="Proteomes" id="UP001202328">
    <property type="component" value="Unassembled WGS sequence"/>
</dbReference>
<evidence type="ECO:0000313" key="1">
    <source>
        <dbReference type="EMBL" id="KAI3913723.1"/>
    </source>
</evidence>